<keyword evidence="2" id="KW-1185">Reference proteome</keyword>
<gene>
    <name evidence="1" type="ORF">SAMN02745857_04277</name>
</gene>
<evidence type="ECO:0008006" key="3">
    <source>
        <dbReference type="Google" id="ProtNLM"/>
    </source>
</evidence>
<dbReference type="Proteomes" id="UP000192761">
    <property type="component" value="Unassembled WGS sequence"/>
</dbReference>
<proteinExistence type="predicted"/>
<evidence type="ECO:0000313" key="2">
    <source>
        <dbReference type="Proteomes" id="UP000192761"/>
    </source>
</evidence>
<sequence>GGLRKTRHKGLEKLSGQALFTFAAYNLTRLLNLMRPAVA</sequence>
<feature type="non-terminal residue" evidence="1">
    <location>
        <position position="1"/>
    </location>
</feature>
<name>A0A1W1Y1D3_9NEIS</name>
<dbReference type="AlphaFoldDB" id="A0A1W1Y1D3"/>
<dbReference type="EMBL" id="FWXD01000054">
    <property type="protein sequence ID" value="SMC29934.1"/>
    <property type="molecule type" value="Genomic_DNA"/>
</dbReference>
<accession>A0A1W1Y1D3</accession>
<reference evidence="1 2" key="1">
    <citation type="submission" date="2017-04" db="EMBL/GenBank/DDBJ databases">
        <authorList>
            <person name="Afonso C.L."/>
            <person name="Miller P.J."/>
            <person name="Scott M.A."/>
            <person name="Spackman E."/>
            <person name="Goraichik I."/>
            <person name="Dimitrov K.M."/>
            <person name="Suarez D.L."/>
            <person name="Swayne D.E."/>
        </authorList>
    </citation>
    <scope>NUCLEOTIDE SEQUENCE [LARGE SCALE GENOMIC DNA]</scope>
    <source>
        <strain evidence="1 2">DSM 23236</strain>
    </source>
</reference>
<protein>
    <recommendedName>
        <fullName evidence="3">Transposase DDE domain-containing protein</fullName>
    </recommendedName>
</protein>
<organism evidence="1 2">
    <name type="scientific">Andreprevotia lacus DSM 23236</name>
    <dbReference type="NCBI Taxonomy" id="1121001"/>
    <lineage>
        <taxon>Bacteria</taxon>
        <taxon>Pseudomonadati</taxon>
        <taxon>Pseudomonadota</taxon>
        <taxon>Betaproteobacteria</taxon>
        <taxon>Neisseriales</taxon>
        <taxon>Chitinibacteraceae</taxon>
        <taxon>Andreprevotia</taxon>
    </lineage>
</organism>
<evidence type="ECO:0000313" key="1">
    <source>
        <dbReference type="EMBL" id="SMC29934.1"/>
    </source>
</evidence>